<dbReference type="InterPro" id="IPR004185">
    <property type="entry name" value="Glyco_hydro_13_lg-like_dom"/>
</dbReference>
<dbReference type="SUPFAM" id="SSF51445">
    <property type="entry name" value="(Trans)glycosidases"/>
    <property type="match status" value="1"/>
</dbReference>
<dbReference type="SUPFAM" id="SSF81296">
    <property type="entry name" value="E set domains"/>
    <property type="match status" value="1"/>
</dbReference>
<reference evidence="5 6" key="1">
    <citation type="submission" date="2016-10" db="EMBL/GenBank/DDBJ databases">
        <authorList>
            <person name="de Groot N.N."/>
        </authorList>
    </citation>
    <scope>NUCLEOTIDE SEQUENCE [LARGE SCALE GENOMIC DNA]</scope>
    <source>
        <strain evidence="5 6">AR40</strain>
    </source>
</reference>
<keyword evidence="2" id="KW-0378">Hydrolase</keyword>
<organism evidence="5 6">
    <name type="scientific">Butyrivibrio fibrisolvens</name>
    <dbReference type="NCBI Taxonomy" id="831"/>
    <lineage>
        <taxon>Bacteria</taxon>
        <taxon>Bacillati</taxon>
        <taxon>Bacillota</taxon>
        <taxon>Clostridia</taxon>
        <taxon>Lachnospirales</taxon>
        <taxon>Lachnospiraceae</taxon>
        <taxon>Butyrivibrio</taxon>
    </lineage>
</organism>
<evidence type="ECO:0000313" key="5">
    <source>
        <dbReference type="EMBL" id="SES01301.1"/>
    </source>
</evidence>
<dbReference type="EMBL" id="FOGJ01000016">
    <property type="protein sequence ID" value="SES01301.1"/>
    <property type="molecule type" value="Genomic_DNA"/>
</dbReference>
<evidence type="ECO:0000313" key="6">
    <source>
        <dbReference type="Proteomes" id="UP000182584"/>
    </source>
</evidence>
<dbReference type="AlphaFoldDB" id="A0A1H9TW87"/>
<dbReference type="Pfam" id="PF00128">
    <property type="entry name" value="Alpha-amylase"/>
    <property type="match status" value="1"/>
</dbReference>
<dbReference type="Proteomes" id="UP000182584">
    <property type="component" value="Unassembled WGS sequence"/>
</dbReference>
<dbReference type="CDD" id="cd02857">
    <property type="entry name" value="E_set_CDase_PDE_N"/>
    <property type="match status" value="1"/>
</dbReference>
<protein>
    <submittedName>
        <fullName evidence="5">Alpha-glucosidase</fullName>
    </submittedName>
</protein>
<dbReference type="SMART" id="SM00642">
    <property type="entry name" value="Aamy"/>
    <property type="match status" value="1"/>
</dbReference>
<dbReference type="GO" id="GO:0004553">
    <property type="term" value="F:hydrolase activity, hydrolyzing O-glycosyl compounds"/>
    <property type="evidence" value="ECO:0007669"/>
    <property type="project" value="InterPro"/>
</dbReference>
<dbReference type="OrthoDB" id="9805159at2"/>
<dbReference type="GO" id="GO:0005975">
    <property type="term" value="P:carbohydrate metabolic process"/>
    <property type="evidence" value="ECO:0007669"/>
    <property type="project" value="InterPro"/>
</dbReference>
<feature type="domain" description="Glycosyl hydrolase family 13 catalytic" evidence="4">
    <location>
        <begin position="131"/>
        <end position="496"/>
    </location>
</feature>
<keyword evidence="3" id="KW-0326">Glycosidase</keyword>
<evidence type="ECO:0000259" key="4">
    <source>
        <dbReference type="SMART" id="SM00642"/>
    </source>
</evidence>
<gene>
    <name evidence="5" type="ORF">SAMN04487884_11644</name>
</gene>
<dbReference type="PANTHER" id="PTHR10357">
    <property type="entry name" value="ALPHA-AMYLASE FAMILY MEMBER"/>
    <property type="match status" value="1"/>
</dbReference>
<dbReference type="CDD" id="cd11338">
    <property type="entry name" value="AmyAc_CMD"/>
    <property type="match status" value="1"/>
</dbReference>
<comment type="similarity">
    <text evidence="1">Belongs to the glycosyl hydrolase 13 family.</text>
</comment>
<dbReference type="Gene3D" id="2.60.40.10">
    <property type="entry name" value="Immunoglobulins"/>
    <property type="match status" value="1"/>
</dbReference>
<proteinExistence type="inferred from homology"/>
<dbReference type="InterPro" id="IPR017853">
    <property type="entry name" value="GH"/>
</dbReference>
<dbReference type="InterPro" id="IPR006047">
    <property type="entry name" value="GH13_cat_dom"/>
</dbReference>
<dbReference type="InterPro" id="IPR014756">
    <property type="entry name" value="Ig_E-set"/>
</dbReference>
<sequence>MDKFLDSIYSDGTRGFVSDPLPRLHEKVRIRLRMLESAPVVDVMIRQMVNGAERYIPMDKVFTKGGLSYYEAVITVNEPRVSYIFAITTKDNFYFYNQQGITTYVPDYRHDFVLLADYPQPDWIKGAVFYQIFPERFCNPDAKDYTWTGKEEFFGGDLKGIISKIPYLKDLGVTAVYLNPIFSANTNHKYDCIDYFHVDEHFGGDEALADLSKALHENDIKLVLDISINHTGLGHHWVKEGKPYYFKKEDGTLMGWAGYSELPVLDYRNEELRNIIYKDDDSVLKKWLKPPYNIDGWRFDVADVLARNDDVQLSDEVWREVCDEIRKVKKDAIIIGEHWADCNEYLQGDLWNTPMNYFGFGRIVRQFAGLPDLFLMRTEAFNKVKYKMTSQDVVSRTDSHYSSLPQVIADSQMNLFDSHDVARVHNYDEISFDRWKSVVVSQLLWEGIPCIYYGDELGIDGYTHHDSGFRFPMPWDDFNENRKKHLEVYKTVTRLRRFESAFAEGGRKVLFADGYTIAIARFMEDNMYIGIISMEDEDRTIEVPLWTIGASDIEKPVDEFESMLSCKCKDGVLKIEVPAGASYIVKVKGI</sequence>
<dbReference type="InterPro" id="IPR013783">
    <property type="entry name" value="Ig-like_fold"/>
</dbReference>
<dbReference type="Pfam" id="PF02903">
    <property type="entry name" value="Alpha-amylase_N"/>
    <property type="match status" value="1"/>
</dbReference>
<evidence type="ECO:0000256" key="2">
    <source>
        <dbReference type="ARBA" id="ARBA00022801"/>
    </source>
</evidence>
<evidence type="ECO:0000256" key="3">
    <source>
        <dbReference type="ARBA" id="ARBA00023295"/>
    </source>
</evidence>
<accession>A0A1H9TW87</accession>
<dbReference type="PANTHER" id="PTHR10357:SF210">
    <property type="entry name" value="MALTODEXTRIN GLUCOSIDASE"/>
    <property type="match status" value="1"/>
</dbReference>
<evidence type="ECO:0000256" key="1">
    <source>
        <dbReference type="ARBA" id="ARBA00008061"/>
    </source>
</evidence>
<dbReference type="RefSeq" id="WP_074756775.1">
    <property type="nucleotide sequence ID" value="NZ_FOGJ01000016.1"/>
</dbReference>
<dbReference type="Gene3D" id="3.20.20.80">
    <property type="entry name" value="Glycosidases"/>
    <property type="match status" value="1"/>
</dbReference>
<name>A0A1H9TW87_BUTFI</name>